<dbReference type="EMBL" id="KN847321">
    <property type="protein sequence ID" value="KIW52765.1"/>
    <property type="molecule type" value="Genomic_DNA"/>
</dbReference>
<proteinExistence type="predicted"/>
<name>A0A0D2EDJ6_9EURO</name>
<dbReference type="AlphaFoldDB" id="A0A0D2EDJ6"/>
<keyword evidence="3" id="KW-0238">DNA-binding</keyword>
<evidence type="ECO:0000313" key="9">
    <source>
        <dbReference type="Proteomes" id="UP000054342"/>
    </source>
</evidence>
<reference evidence="8 9" key="1">
    <citation type="submission" date="2015-01" db="EMBL/GenBank/DDBJ databases">
        <title>The Genome Sequence of Exophiala xenobiotica CBS118157.</title>
        <authorList>
            <consortium name="The Broad Institute Genomics Platform"/>
            <person name="Cuomo C."/>
            <person name="de Hoog S."/>
            <person name="Gorbushina A."/>
            <person name="Stielow B."/>
            <person name="Teixiera M."/>
            <person name="Abouelleil A."/>
            <person name="Chapman S.B."/>
            <person name="Priest M."/>
            <person name="Young S.K."/>
            <person name="Wortman J."/>
            <person name="Nusbaum C."/>
            <person name="Birren B."/>
        </authorList>
    </citation>
    <scope>NUCLEOTIDE SEQUENCE [LARGE SCALE GENOMIC DNA]</scope>
    <source>
        <strain evidence="8 9">CBS 118157</strain>
    </source>
</reference>
<dbReference type="InterPro" id="IPR021858">
    <property type="entry name" value="Fun_TF"/>
</dbReference>
<dbReference type="Pfam" id="PF11951">
    <property type="entry name" value="Fungal_trans_2"/>
    <property type="match status" value="1"/>
</dbReference>
<feature type="domain" description="Zn(2)-C6 fungal-type" evidence="7">
    <location>
        <begin position="19"/>
        <end position="53"/>
    </location>
</feature>
<evidence type="ECO:0000256" key="3">
    <source>
        <dbReference type="ARBA" id="ARBA00023125"/>
    </source>
</evidence>
<evidence type="ECO:0000256" key="4">
    <source>
        <dbReference type="ARBA" id="ARBA00023163"/>
    </source>
</evidence>
<sequence length="674" mass="76438">MKEAGTTRPRFTAFASTDCHTCLSGNRKCERQRPYCSTCLERGVKCGGYVTPLSWHESRAYSGRESSRRHQQWRNRRSDSTTERAGTFHLVQRGSQKSKKSCPLIFPQTEDHVEQHSVSPEVTHSVIESEASLTDTAYVDSLLDNLVSETYPESDTDHDPTPSLPITSSIVHAHPPWTGRETENDEITDYENALPRVLHSTAAAANHPDPEVLTPGNLLLGSDIALSFEWSNMEWEDTQSMLDSAFSTFPLAPSFGWRQQHEMALKYYDTDLCVLPLTSDMPLNPFRIRGFAPEDSQLLLQSVLALCSQHQVNTGNIQPTEALEKRTQVSDMLSRELQSSEPSNKSSCLLEAILILITLDCTISALGNWSDHIRKAVTVFEAWGGPSALNSPRLRSQASMLVWWDATLAMISRQGARFHSSYFGYLLENEQNDGWSFYGLTGCPTELVVILVRLAKMARQKEVADSMEFLTFDMAAVLDIERQLLNWKNSLEVEVGPGHTHGTIINLLDEDVDGQSSATSDEDESEGEYSRQRDDYHCMEAWRYALLLYIQRVFRWNRQSHRRPRAILPLTCKIIEHSRNCRKTSQVQKQLLLPIFLAGAEARDKDVQDTVRAYCLWWGARSRYGMFYSVSSLLEEYWEHITSTDARPEWWGSFLDSKTHAGRVGDVTVQFLFG</sequence>
<evidence type="ECO:0000256" key="6">
    <source>
        <dbReference type="SAM" id="MobiDB-lite"/>
    </source>
</evidence>
<dbReference type="GO" id="GO:0005634">
    <property type="term" value="C:nucleus"/>
    <property type="evidence" value="ECO:0007669"/>
    <property type="project" value="UniProtKB-SubCell"/>
</dbReference>
<dbReference type="Pfam" id="PF00172">
    <property type="entry name" value="Zn_clus"/>
    <property type="match status" value="1"/>
</dbReference>
<organism evidence="8 9">
    <name type="scientific">Exophiala xenobiotica</name>
    <dbReference type="NCBI Taxonomy" id="348802"/>
    <lineage>
        <taxon>Eukaryota</taxon>
        <taxon>Fungi</taxon>
        <taxon>Dikarya</taxon>
        <taxon>Ascomycota</taxon>
        <taxon>Pezizomycotina</taxon>
        <taxon>Eurotiomycetes</taxon>
        <taxon>Chaetothyriomycetidae</taxon>
        <taxon>Chaetothyriales</taxon>
        <taxon>Herpotrichiellaceae</taxon>
        <taxon>Exophiala</taxon>
    </lineage>
</organism>
<dbReference type="RefSeq" id="XP_013313349.1">
    <property type="nucleotide sequence ID" value="XM_013457895.1"/>
</dbReference>
<dbReference type="GeneID" id="25330295"/>
<comment type="subcellular location">
    <subcellularLocation>
        <location evidence="1">Nucleus</location>
    </subcellularLocation>
</comment>
<dbReference type="OrthoDB" id="4113253at2759"/>
<dbReference type="GO" id="GO:0003677">
    <property type="term" value="F:DNA binding"/>
    <property type="evidence" value="ECO:0007669"/>
    <property type="project" value="UniProtKB-KW"/>
</dbReference>
<feature type="region of interest" description="Disordered" evidence="6">
    <location>
        <begin position="60"/>
        <end position="85"/>
    </location>
</feature>
<dbReference type="InterPro" id="IPR001138">
    <property type="entry name" value="Zn2Cys6_DnaBD"/>
</dbReference>
<evidence type="ECO:0000256" key="2">
    <source>
        <dbReference type="ARBA" id="ARBA00023015"/>
    </source>
</evidence>
<keyword evidence="5" id="KW-0539">Nucleus</keyword>
<gene>
    <name evidence="8" type="ORF">PV05_08387</name>
</gene>
<protein>
    <recommendedName>
        <fullName evidence="7">Zn(2)-C6 fungal-type domain-containing protein</fullName>
    </recommendedName>
</protein>
<evidence type="ECO:0000259" key="7">
    <source>
        <dbReference type="Pfam" id="PF00172"/>
    </source>
</evidence>
<evidence type="ECO:0000313" key="8">
    <source>
        <dbReference type="EMBL" id="KIW52765.1"/>
    </source>
</evidence>
<feature type="region of interest" description="Disordered" evidence="6">
    <location>
        <begin position="150"/>
        <end position="182"/>
    </location>
</feature>
<keyword evidence="2" id="KW-0805">Transcription regulation</keyword>
<dbReference type="SUPFAM" id="SSF57701">
    <property type="entry name" value="Zn2/Cys6 DNA-binding domain"/>
    <property type="match status" value="1"/>
</dbReference>
<evidence type="ECO:0000256" key="5">
    <source>
        <dbReference type="ARBA" id="ARBA00023242"/>
    </source>
</evidence>
<dbReference type="GO" id="GO:0000981">
    <property type="term" value="F:DNA-binding transcription factor activity, RNA polymerase II-specific"/>
    <property type="evidence" value="ECO:0007669"/>
    <property type="project" value="InterPro"/>
</dbReference>
<dbReference type="GO" id="GO:0008270">
    <property type="term" value="F:zinc ion binding"/>
    <property type="evidence" value="ECO:0007669"/>
    <property type="project" value="InterPro"/>
</dbReference>
<accession>A0A0D2EDJ6</accession>
<evidence type="ECO:0000256" key="1">
    <source>
        <dbReference type="ARBA" id="ARBA00004123"/>
    </source>
</evidence>
<keyword evidence="4" id="KW-0804">Transcription</keyword>
<keyword evidence="9" id="KW-1185">Reference proteome</keyword>
<dbReference type="STRING" id="348802.A0A0D2EDJ6"/>
<dbReference type="PANTHER" id="PTHR37534">
    <property type="entry name" value="TRANSCRIPTIONAL ACTIVATOR PROTEIN UGA3"/>
    <property type="match status" value="1"/>
</dbReference>
<dbReference type="HOGENOM" id="CLU_028540_1_1_1"/>
<dbReference type="Proteomes" id="UP000054342">
    <property type="component" value="Unassembled WGS sequence"/>
</dbReference>
<dbReference type="InterPro" id="IPR036864">
    <property type="entry name" value="Zn2-C6_fun-type_DNA-bd_sf"/>
</dbReference>
<dbReference type="PANTHER" id="PTHR37534:SF46">
    <property type="entry name" value="ZN(II)2CYS6 TRANSCRIPTION FACTOR (EUROFUNG)"/>
    <property type="match status" value="1"/>
</dbReference>